<evidence type="ECO:0000256" key="2">
    <source>
        <dbReference type="ARBA" id="ARBA00012438"/>
    </source>
</evidence>
<organism evidence="11 12">
    <name type="scientific">Nocardioides agri</name>
    <dbReference type="NCBI Taxonomy" id="2682843"/>
    <lineage>
        <taxon>Bacteria</taxon>
        <taxon>Bacillati</taxon>
        <taxon>Actinomycetota</taxon>
        <taxon>Actinomycetes</taxon>
        <taxon>Propionibacteriales</taxon>
        <taxon>Nocardioidaceae</taxon>
        <taxon>Nocardioides</taxon>
    </lineage>
</organism>
<dbReference type="AlphaFoldDB" id="A0A6L6XQP3"/>
<evidence type="ECO:0000256" key="3">
    <source>
        <dbReference type="ARBA" id="ARBA00022679"/>
    </source>
</evidence>
<dbReference type="GO" id="GO:0004673">
    <property type="term" value="F:protein histidine kinase activity"/>
    <property type="evidence" value="ECO:0007669"/>
    <property type="project" value="UniProtKB-EC"/>
</dbReference>
<evidence type="ECO:0000313" key="12">
    <source>
        <dbReference type="Proteomes" id="UP000473525"/>
    </source>
</evidence>
<evidence type="ECO:0000259" key="10">
    <source>
        <dbReference type="PROSITE" id="PS51006"/>
    </source>
</evidence>
<dbReference type="SMART" id="SM00387">
    <property type="entry name" value="HATPase_c"/>
    <property type="match status" value="1"/>
</dbReference>
<dbReference type="SUPFAM" id="SSF55874">
    <property type="entry name" value="ATPase domain of HSP90 chaperone/DNA topoisomerase II/histidine kinase"/>
    <property type="match status" value="1"/>
</dbReference>
<keyword evidence="4" id="KW-0418">Kinase</keyword>
<evidence type="ECO:0000256" key="6">
    <source>
        <dbReference type="ARBA" id="ARBA00039401"/>
    </source>
</evidence>
<feature type="transmembrane region" description="Helical" evidence="8">
    <location>
        <begin position="85"/>
        <end position="105"/>
    </location>
</feature>
<accession>A0A6L6XQP3</accession>
<dbReference type="PRINTS" id="PR00344">
    <property type="entry name" value="BCTRLSENSOR"/>
</dbReference>
<comment type="caution">
    <text evidence="7">Lacks conserved residue(s) required for the propagation of feature annotation.</text>
</comment>
<evidence type="ECO:0000313" key="11">
    <source>
        <dbReference type="EMBL" id="MVQ49063.1"/>
    </source>
</evidence>
<keyword evidence="12" id="KW-1185">Reference proteome</keyword>
<keyword evidence="8" id="KW-0812">Transmembrane</keyword>
<dbReference type="InterPro" id="IPR004358">
    <property type="entry name" value="Sig_transdc_His_kin-like_C"/>
</dbReference>
<dbReference type="Gene3D" id="3.30.565.10">
    <property type="entry name" value="Histidine kinase-like ATPase, C-terminal domain"/>
    <property type="match status" value="1"/>
</dbReference>
<protein>
    <recommendedName>
        <fullName evidence="6">Sensor-like histidine kinase SenX3</fullName>
        <ecNumber evidence="2">2.7.13.3</ecNumber>
    </recommendedName>
</protein>
<keyword evidence="3 7" id="KW-0808">Transferase</keyword>
<dbReference type="PROSITE" id="PS51006">
    <property type="entry name" value="PABS_2"/>
    <property type="match status" value="1"/>
</dbReference>
<comment type="caution">
    <text evidence="11">The sequence shown here is derived from an EMBL/GenBank/DDBJ whole genome shotgun (WGS) entry which is preliminary data.</text>
</comment>
<feature type="transmembrane region" description="Helical" evidence="8">
    <location>
        <begin position="206"/>
        <end position="229"/>
    </location>
</feature>
<evidence type="ECO:0000256" key="8">
    <source>
        <dbReference type="SAM" id="Phobius"/>
    </source>
</evidence>
<dbReference type="GO" id="GO:0030295">
    <property type="term" value="F:protein kinase activator activity"/>
    <property type="evidence" value="ECO:0007669"/>
    <property type="project" value="TreeGrafter"/>
</dbReference>
<keyword evidence="8" id="KW-1133">Transmembrane helix</keyword>
<dbReference type="PROSITE" id="PS50109">
    <property type="entry name" value="HIS_KIN"/>
    <property type="match status" value="1"/>
</dbReference>
<dbReference type="InterPro" id="IPR050351">
    <property type="entry name" value="BphY/WalK/GraS-like"/>
</dbReference>
<keyword evidence="5" id="KW-0902">Two-component regulatory system</keyword>
<evidence type="ECO:0000256" key="7">
    <source>
        <dbReference type="PROSITE-ProRule" id="PRU00354"/>
    </source>
</evidence>
<dbReference type="GO" id="GO:0000156">
    <property type="term" value="F:phosphorelay response regulator activity"/>
    <property type="evidence" value="ECO:0007669"/>
    <property type="project" value="TreeGrafter"/>
</dbReference>
<feature type="transmembrane region" description="Helical" evidence="8">
    <location>
        <begin position="150"/>
        <end position="168"/>
    </location>
</feature>
<sequence>MPALAVLGTYVAVVAAVPSSPSWPWAATTASLMILPAALCASVCAWVAWRLCPHPATAWFTAATAMMGVQWPLLLLDPDDAYDSIGTVSSSLVVGTAILLLVWVATRFQLRVAPVPVGVGLGILLLLIPIAWAKAPFDDVWLPSRSVNEVLGVTALVAIGAFVAVAVLRTSTLPVGVGRLAVAAFLWSASTALGVTDLAAHPAWSLLAVAVGLATAILVISVSVDLLLLGMRDKTETVRALERELLQLRDQTRTDVEHLHEVKGTIAGIASASAMISSEPRLSVEERARLTEMLTTESARLSRMFDDQRAGQMDPMADIDQIIRPLVVARRVQGQDVVWYAPTDPITVPADPTAEVVNILLHNAAEHAPGAPVWVYTRDGADPERTELVVVDLGPGIHESHQSQVFQWGWRGSGSRGRGVGLAIAAEAVVAMGGKLRLEQRQRRGTCFVVELPPQSRVRGDRARADDEAVDV</sequence>
<gene>
    <name evidence="11" type="ORF">GON03_07700</name>
</gene>
<feature type="transmembrane region" description="Helical" evidence="8">
    <location>
        <begin position="180"/>
        <end position="200"/>
    </location>
</feature>
<dbReference type="PANTHER" id="PTHR42878:SF14">
    <property type="entry name" value="OSMOLARITY TWO-COMPONENT SYSTEM PROTEIN SSK1"/>
    <property type="match status" value="1"/>
</dbReference>
<dbReference type="InterPro" id="IPR003594">
    <property type="entry name" value="HATPase_dom"/>
</dbReference>
<evidence type="ECO:0000256" key="1">
    <source>
        <dbReference type="ARBA" id="ARBA00000085"/>
    </source>
</evidence>
<feature type="domain" description="PABS" evidence="10">
    <location>
        <begin position="1"/>
        <end position="32"/>
    </location>
</feature>
<reference evidence="11 12" key="1">
    <citation type="submission" date="2019-12" db="EMBL/GenBank/DDBJ databases">
        <authorList>
            <person name="Huq M.A."/>
        </authorList>
    </citation>
    <scope>NUCLEOTIDE SEQUENCE [LARGE SCALE GENOMIC DNA]</scope>
    <source>
        <strain evidence="11 12">MAH-18</strain>
    </source>
</reference>
<dbReference type="EMBL" id="WSEK01000004">
    <property type="protein sequence ID" value="MVQ49063.1"/>
    <property type="molecule type" value="Genomic_DNA"/>
</dbReference>
<keyword evidence="8" id="KW-0472">Membrane</keyword>
<dbReference type="Proteomes" id="UP000473525">
    <property type="component" value="Unassembled WGS sequence"/>
</dbReference>
<dbReference type="InterPro" id="IPR005467">
    <property type="entry name" value="His_kinase_dom"/>
</dbReference>
<dbReference type="EC" id="2.7.13.3" evidence="2"/>
<dbReference type="PANTHER" id="PTHR42878">
    <property type="entry name" value="TWO-COMPONENT HISTIDINE KINASE"/>
    <property type="match status" value="1"/>
</dbReference>
<dbReference type="GO" id="GO:0006596">
    <property type="term" value="P:polyamine biosynthetic process"/>
    <property type="evidence" value="ECO:0007669"/>
    <property type="project" value="UniProtKB-UniRule"/>
</dbReference>
<feature type="transmembrane region" description="Helical" evidence="8">
    <location>
        <begin position="112"/>
        <end position="130"/>
    </location>
</feature>
<dbReference type="GO" id="GO:0007234">
    <property type="term" value="P:osmosensory signaling via phosphorelay pathway"/>
    <property type="evidence" value="ECO:0007669"/>
    <property type="project" value="TreeGrafter"/>
</dbReference>
<feature type="domain" description="Histidine kinase" evidence="9">
    <location>
        <begin position="257"/>
        <end position="456"/>
    </location>
</feature>
<proteinExistence type="predicted"/>
<keyword evidence="7" id="KW-0620">Polyamine biosynthesis</keyword>
<evidence type="ECO:0000256" key="5">
    <source>
        <dbReference type="ARBA" id="ARBA00023012"/>
    </source>
</evidence>
<dbReference type="RefSeq" id="WP_157341549.1">
    <property type="nucleotide sequence ID" value="NZ_WSEK01000004.1"/>
</dbReference>
<feature type="transmembrane region" description="Helical" evidence="8">
    <location>
        <begin position="25"/>
        <end position="49"/>
    </location>
</feature>
<dbReference type="InterPro" id="IPR036890">
    <property type="entry name" value="HATPase_C_sf"/>
</dbReference>
<comment type="catalytic activity">
    <reaction evidence="1">
        <text>ATP + protein L-histidine = ADP + protein N-phospho-L-histidine.</text>
        <dbReference type="EC" id="2.7.13.3"/>
    </reaction>
</comment>
<dbReference type="InterPro" id="IPR030374">
    <property type="entry name" value="PABS"/>
</dbReference>
<dbReference type="Pfam" id="PF02518">
    <property type="entry name" value="HATPase_c"/>
    <property type="match status" value="1"/>
</dbReference>
<name>A0A6L6XQP3_9ACTN</name>
<evidence type="ECO:0000259" key="9">
    <source>
        <dbReference type="PROSITE" id="PS50109"/>
    </source>
</evidence>
<evidence type="ECO:0000256" key="4">
    <source>
        <dbReference type="ARBA" id="ARBA00022777"/>
    </source>
</evidence>
<feature type="transmembrane region" description="Helical" evidence="8">
    <location>
        <begin position="56"/>
        <end position="73"/>
    </location>
</feature>